<proteinExistence type="predicted"/>
<feature type="region of interest" description="Disordered" evidence="1">
    <location>
        <begin position="1"/>
        <end position="27"/>
    </location>
</feature>
<evidence type="ECO:0000256" key="1">
    <source>
        <dbReference type="SAM" id="MobiDB-lite"/>
    </source>
</evidence>
<organism evidence="4">
    <name type="scientific">Soboliphyme baturini</name>
    <dbReference type="NCBI Taxonomy" id="241478"/>
    <lineage>
        <taxon>Eukaryota</taxon>
        <taxon>Metazoa</taxon>
        <taxon>Ecdysozoa</taxon>
        <taxon>Nematoda</taxon>
        <taxon>Enoplea</taxon>
        <taxon>Dorylaimia</taxon>
        <taxon>Dioctophymatida</taxon>
        <taxon>Dioctophymatoidea</taxon>
        <taxon>Soboliphymatidae</taxon>
        <taxon>Soboliphyme</taxon>
    </lineage>
</organism>
<reference evidence="4" key="1">
    <citation type="submission" date="2016-06" db="UniProtKB">
        <authorList>
            <consortium name="WormBaseParasite"/>
        </authorList>
    </citation>
    <scope>IDENTIFICATION</scope>
</reference>
<sequence>MTPDEDPPNHDENASQQRGRYLTSEKGLRHQEWDPKVGNWNISSLRRKQRELVDDAIEYQLDIVGLSSMKRPGAGLLNLSHLSGGKLFFSRVAITTCAQAGVGVLVEPNLADRIIDWKPISGTVVILRLKLQQAKSTTLVQRK</sequence>
<evidence type="ECO:0000313" key="3">
    <source>
        <dbReference type="Proteomes" id="UP000270296"/>
    </source>
</evidence>
<dbReference type="Proteomes" id="UP000270296">
    <property type="component" value="Unassembled WGS sequence"/>
</dbReference>
<evidence type="ECO:0000313" key="2">
    <source>
        <dbReference type="EMBL" id="VDP27326.1"/>
    </source>
</evidence>
<reference evidence="2 3" key="2">
    <citation type="submission" date="2018-11" db="EMBL/GenBank/DDBJ databases">
        <authorList>
            <consortium name="Pathogen Informatics"/>
        </authorList>
    </citation>
    <scope>NUCLEOTIDE SEQUENCE [LARGE SCALE GENOMIC DNA]</scope>
</reference>
<protein>
    <submittedName>
        <fullName evidence="4">Oxidored_FMN domain-containing protein</fullName>
    </submittedName>
</protein>
<name>A0A183J223_9BILA</name>
<evidence type="ECO:0000313" key="4">
    <source>
        <dbReference type="WBParaSite" id="SBAD_0001027201-mRNA-1"/>
    </source>
</evidence>
<dbReference type="SUPFAM" id="SSF56219">
    <property type="entry name" value="DNase I-like"/>
    <property type="match status" value="1"/>
</dbReference>
<dbReference type="AlphaFoldDB" id="A0A183J223"/>
<keyword evidence="3" id="KW-1185">Reference proteome</keyword>
<dbReference type="EMBL" id="UZAM01013356">
    <property type="protein sequence ID" value="VDP27326.1"/>
    <property type="molecule type" value="Genomic_DNA"/>
</dbReference>
<accession>A0A183J223</accession>
<gene>
    <name evidence="2" type="ORF">SBAD_LOCUS9921</name>
</gene>
<dbReference type="InterPro" id="IPR036691">
    <property type="entry name" value="Endo/exonu/phosph_ase_sf"/>
</dbReference>
<dbReference type="OrthoDB" id="410381at2759"/>
<dbReference type="WBParaSite" id="SBAD_0001027201-mRNA-1">
    <property type="protein sequence ID" value="SBAD_0001027201-mRNA-1"/>
    <property type="gene ID" value="SBAD_0001027201"/>
</dbReference>